<reference evidence="2" key="1">
    <citation type="submission" date="2020-02" db="EMBL/GenBank/DDBJ databases">
        <authorList>
            <person name="Meier V. D."/>
        </authorList>
    </citation>
    <scope>NUCLEOTIDE SEQUENCE</scope>
    <source>
        <strain evidence="2">AVDCRST_MAG54</strain>
    </source>
</reference>
<feature type="compositionally biased region" description="Basic residues" evidence="1">
    <location>
        <begin position="263"/>
        <end position="277"/>
    </location>
</feature>
<evidence type="ECO:0000256" key="1">
    <source>
        <dbReference type="SAM" id="MobiDB-lite"/>
    </source>
</evidence>
<dbReference type="AlphaFoldDB" id="A0A6J4IG94"/>
<feature type="region of interest" description="Disordered" evidence="1">
    <location>
        <begin position="1"/>
        <end position="46"/>
    </location>
</feature>
<feature type="compositionally biased region" description="Basic residues" evidence="1">
    <location>
        <begin position="61"/>
        <end position="75"/>
    </location>
</feature>
<feature type="compositionally biased region" description="Basic residues" evidence="1">
    <location>
        <begin position="13"/>
        <end position="38"/>
    </location>
</feature>
<feature type="compositionally biased region" description="Low complexity" evidence="1">
    <location>
        <begin position="131"/>
        <end position="140"/>
    </location>
</feature>
<evidence type="ECO:0000313" key="2">
    <source>
        <dbReference type="EMBL" id="CAA9249331.1"/>
    </source>
</evidence>
<organism evidence="2">
    <name type="scientific">uncultured Actinomycetospora sp</name>
    <dbReference type="NCBI Taxonomy" id="1135996"/>
    <lineage>
        <taxon>Bacteria</taxon>
        <taxon>Bacillati</taxon>
        <taxon>Actinomycetota</taxon>
        <taxon>Actinomycetes</taxon>
        <taxon>Pseudonocardiales</taxon>
        <taxon>Pseudonocardiaceae</taxon>
        <taxon>Actinomycetospora</taxon>
        <taxon>environmental samples</taxon>
    </lineage>
</organism>
<proteinExistence type="predicted"/>
<feature type="compositionally biased region" description="Basic residues" evidence="1">
    <location>
        <begin position="337"/>
        <end position="366"/>
    </location>
</feature>
<gene>
    <name evidence="2" type="ORF">AVDCRST_MAG54-1909</name>
</gene>
<feature type="region of interest" description="Disordered" evidence="1">
    <location>
        <begin position="131"/>
        <end position="379"/>
    </location>
</feature>
<feature type="compositionally biased region" description="Basic residues" evidence="1">
    <location>
        <begin position="287"/>
        <end position="300"/>
    </location>
</feature>
<feature type="compositionally biased region" description="Basic residues" evidence="1">
    <location>
        <begin position="197"/>
        <end position="228"/>
    </location>
</feature>
<feature type="compositionally biased region" description="Basic and acidic residues" evidence="1">
    <location>
        <begin position="168"/>
        <end position="192"/>
    </location>
</feature>
<feature type="non-terminal residue" evidence="2">
    <location>
        <position position="379"/>
    </location>
</feature>
<protein>
    <submittedName>
        <fullName evidence="2">Uncharacterized protein</fullName>
    </submittedName>
</protein>
<name>A0A6J4IG94_9PSEU</name>
<dbReference type="EMBL" id="CADCTH010000253">
    <property type="protein sequence ID" value="CAA9249331.1"/>
    <property type="molecule type" value="Genomic_DNA"/>
</dbReference>
<feature type="compositionally biased region" description="Basic residues" evidence="1">
    <location>
        <begin position="141"/>
        <end position="167"/>
    </location>
</feature>
<accession>A0A6J4IG94</accession>
<feature type="region of interest" description="Disordered" evidence="1">
    <location>
        <begin position="61"/>
        <end position="98"/>
    </location>
</feature>
<feature type="non-terminal residue" evidence="2">
    <location>
        <position position="1"/>
    </location>
</feature>
<sequence>DAHPRAAVALPRGRPRSPHAAPARRVRPVGRDHRARRGHGVDAVARHRRRRWRGPVVVRGRRRRGRARRRLHRGVRATDGGGRRALQLHRQGPGPGGRLRVRGVDGRRLRDARRGRVLWGVLVRVGARGAAGIGHRPGAPGRRRARRRAGGHRRRVRDPRHPPRRPGHAGDRGPVHRADPRRARRAGGHDDAGGAGARRRRPGWRRRDRRRRPARAGGVHRVRQRRLAGRGGPPAVRVRAPRDHRDGRRHRRALPRGDAAAHGHGRRGRRVRHRAHGRGPELGVGAHGRRHRGLVQRVRARRADHARAGAVLPGPRGGGARGAGPHAPPLPHAGDRGRRRGARPRGRRGGRGPGRRRPRGGLRRPARGGDPGLPRGLPA</sequence>